<feature type="transmembrane region" description="Helical" evidence="1">
    <location>
        <begin position="35"/>
        <end position="56"/>
    </location>
</feature>
<dbReference type="AlphaFoldDB" id="A0A926E9P4"/>
<proteinExistence type="predicted"/>
<evidence type="ECO:0000313" key="2">
    <source>
        <dbReference type="EMBL" id="MBC8568339.1"/>
    </source>
</evidence>
<evidence type="ECO:0000313" key="3">
    <source>
        <dbReference type="Proteomes" id="UP000610862"/>
    </source>
</evidence>
<accession>A0A926E9P4</accession>
<organism evidence="2 3">
    <name type="scientific">Lentihominibacter hominis</name>
    <dbReference type="NCBI Taxonomy" id="2763645"/>
    <lineage>
        <taxon>Bacteria</taxon>
        <taxon>Bacillati</taxon>
        <taxon>Bacillota</taxon>
        <taxon>Clostridia</taxon>
        <taxon>Peptostreptococcales</taxon>
        <taxon>Anaerovoracaceae</taxon>
        <taxon>Lentihominibacter</taxon>
    </lineage>
</organism>
<gene>
    <name evidence="2" type="ORF">H8692_06185</name>
</gene>
<dbReference type="EMBL" id="JACRTA010000002">
    <property type="protein sequence ID" value="MBC8568339.1"/>
    <property type="molecule type" value="Genomic_DNA"/>
</dbReference>
<dbReference type="Proteomes" id="UP000610862">
    <property type="component" value="Unassembled WGS sequence"/>
</dbReference>
<dbReference type="RefSeq" id="WP_187525254.1">
    <property type="nucleotide sequence ID" value="NZ_JACRTA010000002.1"/>
</dbReference>
<keyword evidence="3" id="KW-1185">Reference proteome</keyword>
<protein>
    <submittedName>
        <fullName evidence="2">Small multi-drug export protein</fullName>
    </submittedName>
</protein>
<name>A0A926E9P4_9FIRM</name>
<keyword evidence="1" id="KW-1133">Transmembrane helix</keyword>
<keyword evidence="1" id="KW-0472">Membrane</keyword>
<evidence type="ECO:0000256" key="1">
    <source>
        <dbReference type="SAM" id="Phobius"/>
    </source>
</evidence>
<keyword evidence="1" id="KW-0812">Transmembrane</keyword>
<sequence>MNLLAVFSLALLPVKSVREGIMLGMDFRLPIWESYLMVVLGVLLPVPFLLIVFNVIVHHFGLGEKIGRKLPVKKEFIVLILTSVPFLPGMTWIGAAVAAVSGVSIKKSLAVICLGALVSTGAALAISLA</sequence>
<feature type="transmembrane region" description="Helical" evidence="1">
    <location>
        <begin position="109"/>
        <end position="128"/>
    </location>
</feature>
<feature type="transmembrane region" description="Helical" evidence="1">
    <location>
        <begin position="76"/>
        <end position="103"/>
    </location>
</feature>
<reference evidence="2" key="1">
    <citation type="submission" date="2020-08" db="EMBL/GenBank/DDBJ databases">
        <title>Genome public.</title>
        <authorList>
            <person name="Liu C."/>
            <person name="Sun Q."/>
        </authorList>
    </citation>
    <scope>NUCLEOTIDE SEQUENCE</scope>
    <source>
        <strain evidence="2">NSJ-24</strain>
    </source>
</reference>
<comment type="caution">
    <text evidence="2">The sequence shown here is derived from an EMBL/GenBank/DDBJ whole genome shotgun (WGS) entry which is preliminary data.</text>
</comment>